<dbReference type="Proteomes" id="UP000218785">
    <property type="component" value="Chromosome"/>
</dbReference>
<organism evidence="3 4">
    <name type="scientific">Tolypothrix tenuis PCC 7101</name>
    <dbReference type="NCBI Taxonomy" id="231146"/>
    <lineage>
        <taxon>Bacteria</taxon>
        <taxon>Bacillati</taxon>
        <taxon>Cyanobacteriota</taxon>
        <taxon>Cyanophyceae</taxon>
        <taxon>Nostocales</taxon>
        <taxon>Tolypothrichaceae</taxon>
        <taxon>Tolypothrix</taxon>
    </lineage>
</organism>
<proteinExistence type="predicted"/>
<dbReference type="InterPro" id="IPR002656">
    <property type="entry name" value="Acyl_transf_3_dom"/>
</dbReference>
<feature type="transmembrane region" description="Helical" evidence="1">
    <location>
        <begin position="345"/>
        <end position="366"/>
    </location>
</feature>
<keyword evidence="1" id="KW-0472">Membrane</keyword>
<feature type="transmembrane region" description="Helical" evidence="1">
    <location>
        <begin position="278"/>
        <end position="296"/>
    </location>
</feature>
<feature type="transmembrane region" description="Helical" evidence="1">
    <location>
        <begin position="20"/>
        <end position="41"/>
    </location>
</feature>
<dbReference type="RefSeq" id="WP_096581692.1">
    <property type="nucleotide sequence ID" value="NZ_CAWNJS010000001.1"/>
</dbReference>
<accession>A0A1Z4N807</accession>
<dbReference type="GO" id="GO:0016747">
    <property type="term" value="F:acyltransferase activity, transferring groups other than amino-acyl groups"/>
    <property type="evidence" value="ECO:0007669"/>
    <property type="project" value="InterPro"/>
</dbReference>
<dbReference type="PANTHER" id="PTHR23028:SF131">
    <property type="entry name" value="BLR2367 PROTEIN"/>
    <property type="match status" value="1"/>
</dbReference>
<gene>
    <name evidence="3" type="ORF">NIES37_58700</name>
</gene>
<dbReference type="GO" id="GO:0016020">
    <property type="term" value="C:membrane"/>
    <property type="evidence" value="ECO:0007669"/>
    <property type="project" value="TreeGrafter"/>
</dbReference>
<name>A0A1Z4N807_9CYAN</name>
<feature type="transmembrane region" description="Helical" evidence="1">
    <location>
        <begin position="179"/>
        <end position="199"/>
    </location>
</feature>
<dbReference type="InterPro" id="IPR050879">
    <property type="entry name" value="Acyltransferase_3"/>
</dbReference>
<protein>
    <submittedName>
        <fullName evidence="3">Acyltransferase 3</fullName>
    </submittedName>
</protein>
<evidence type="ECO:0000256" key="1">
    <source>
        <dbReference type="SAM" id="Phobius"/>
    </source>
</evidence>
<feature type="domain" description="Acyltransferase 3" evidence="2">
    <location>
        <begin position="22"/>
        <end position="364"/>
    </location>
</feature>
<feature type="transmembrane region" description="Helical" evidence="1">
    <location>
        <begin position="105"/>
        <end position="125"/>
    </location>
</feature>
<reference evidence="3 4" key="1">
    <citation type="submission" date="2017-06" db="EMBL/GenBank/DDBJ databases">
        <title>Genome sequencing of cyanobaciteial culture collection at National Institute for Environmental Studies (NIES).</title>
        <authorList>
            <person name="Hirose Y."/>
            <person name="Shimura Y."/>
            <person name="Fujisawa T."/>
            <person name="Nakamura Y."/>
            <person name="Kawachi M."/>
        </authorList>
    </citation>
    <scope>NUCLEOTIDE SEQUENCE [LARGE SCALE GENOMIC DNA]</scope>
    <source>
        <strain evidence="3 4">NIES-37</strain>
    </source>
</reference>
<evidence type="ECO:0000313" key="4">
    <source>
        <dbReference type="Proteomes" id="UP000218785"/>
    </source>
</evidence>
<feature type="transmembrane region" description="Helical" evidence="1">
    <location>
        <begin position="61"/>
        <end position="85"/>
    </location>
</feature>
<dbReference type="AlphaFoldDB" id="A0A1Z4N807"/>
<sequence>MGLISDIAWKKSNSNNDRIAPVDGLRAVAVFGVVWAHIWLFCKNPALSLAKVFSLNLDLNRAIAVLGTGVDLFFVLSGFCMYLMYARKQNKFEWKSYLYFLKKRWLRIAPAFYIAAFVCALRYPFIGQPLPFLDLLAHASFTHLWVPNTVGLAAPFWSLATEWHFYLILPLFIWAASRFGFWSITAIAILGSIIFRLWMFTSGYEVGAFWNAQIPSRLVEFTWGMCIAKLYTVQKLPPKLLCAEKGFLLGFTITYFGRILMVTEVVNLAGSLGYICKTLAEPILTLGYSLILWNVISSESLFQNLLSHKVLQAIGRWSYSLYLWHWWPCLWIAEHLVHKFGSSPIIQNVSLVLSLIVLIPLSWVSYSLLEAPYFHWQQSRKSA</sequence>
<dbReference type="Pfam" id="PF01757">
    <property type="entry name" value="Acyl_transf_3"/>
    <property type="match status" value="1"/>
</dbReference>
<feature type="transmembrane region" description="Helical" evidence="1">
    <location>
        <begin position="145"/>
        <end position="167"/>
    </location>
</feature>
<dbReference type="PANTHER" id="PTHR23028">
    <property type="entry name" value="ACETYLTRANSFERASE"/>
    <property type="match status" value="1"/>
</dbReference>
<keyword evidence="1" id="KW-0812">Transmembrane</keyword>
<evidence type="ECO:0000259" key="2">
    <source>
        <dbReference type="Pfam" id="PF01757"/>
    </source>
</evidence>
<dbReference type="KEGG" id="ttq:NIES37_58700"/>
<evidence type="ECO:0000313" key="3">
    <source>
        <dbReference type="EMBL" id="BAZ01863.1"/>
    </source>
</evidence>
<feature type="transmembrane region" description="Helical" evidence="1">
    <location>
        <begin position="246"/>
        <end position="266"/>
    </location>
</feature>
<keyword evidence="1" id="KW-1133">Transmembrane helix</keyword>
<dbReference type="EMBL" id="AP018248">
    <property type="protein sequence ID" value="BAZ01863.1"/>
    <property type="molecule type" value="Genomic_DNA"/>
</dbReference>
<keyword evidence="4" id="KW-1185">Reference proteome</keyword>
<keyword evidence="3" id="KW-0808">Transferase</keyword>
<dbReference type="GO" id="GO:0000271">
    <property type="term" value="P:polysaccharide biosynthetic process"/>
    <property type="evidence" value="ECO:0007669"/>
    <property type="project" value="TreeGrafter"/>
</dbReference>
<keyword evidence="3" id="KW-0012">Acyltransferase</keyword>